<dbReference type="Gene3D" id="3.90.1150.10">
    <property type="entry name" value="Aspartate Aminotransferase, domain 1"/>
    <property type="match status" value="1"/>
</dbReference>
<dbReference type="GO" id="GO:0031071">
    <property type="term" value="F:cysteine desulfurase activity"/>
    <property type="evidence" value="ECO:0007669"/>
    <property type="project" value="UniProtKB-EC"/>
</dbReference>
<comment type="cofactor">
    <cofactor evidence="1">
        <name>pyridoxal 5'-phosphate</name>
        <dbReference type="ChEBI" id="CHEBI:597326"/>
    </cofactor>
</comment>
<dbReference type="KEGG" id="atp:ATR_1110"/>
<dbReference type="AlphaFoldDB" id="A0AAD0QJE9"/>
<reference evidence="3 5" key="2">
    <citation type="submission" date="2018-07" db="EMBL/GenBank/DDBJ databases">
        <title>Complete genome of the Arcobacter trophiarum type strain LMG 25534.</title>
        <authorList>
            <person name="Miller W.G."/>
            <person name="Yee E."/>
        </authorList>
    </citation>
    <scope>NUCLEOTIDE SEQUENCE [LARGE SCALE GENOMIC DNA]</scope>
    <source>
        <strain evidence="3 5">LMG 25534</strain>
    </source>
</reference>
<dbReference type="Proteomes" id="UP000289132">
    <property type="component" value="Unassembled WGS sequence"/>
</dbReference>
<dbReference type="InterPro" id="IPR015424">
    <property type="entry name" value="PyrdxlP-dep_Trfase"/>
</dbReference>
<dbReference type="PANTHER" id="PTHR11601">
    <property type="entry name" value="CYSTEINE DESULFURYLASE FAMILY MEMBER"/>
    <property type="match status" value="1"/>
</dbReference>
<reference evidence="4 6" key="1">
    <citation type="submission" date="2017-10" db="EMBL/GenBank/DDBJ databases">
        <title>Genomics of the genus Arcobacter.</title>
        <authorList>
            <person name="Perez-Cataluna A."/>
            <person name="Figueras M.J."/>
        </authorList>
    </citation>
    <scope>NUCLEOTIDE SEQUENCE [LARGE SCALE GENOMIC DNA]</scope>
    <source>
        <strain evidence="4 6">LMG 25534</strain>
    </source>
</reference>
<evidence type="ECO:0000256" key="1">
    <source>
        <dbReference type="ARBA" id="ARBA00001933"/>
    </source>
</evidence>
<evidence type="ECO:0000313" key="4">
    <source>
        <dbReference type="EMBL" id="RXJ92704.1"/>
    </source>
</evidence>
<gene>
    <name evidence="3" type="ORF">ATR_1110</name>
    <name evidence="4" type="ORF">CRU87_02675</name>
</gene>
<evidence type="ECO:0000313" key="5">
    <source>
        <dbReference type="Proteomes" id="UP000254504"/>
    </source>
</evidence>
<dbReference type="InterPro" id="IPR015422">
    <property type="entry name" value="PyrdxlP-dep_Trfase_small"/>
</dbReference>
<dbReference type="EMBL" id="CP031367">
    <property type="protein sequence ID" value="AXK48973.1"/>
    <property type="molecule type" value="Genomic_DNA"/>
</dbReference>
<organism evidence="3 5">
    <name type="scientific">Aliarcobacter trophiarum LMG 25534</name>
    <dbReference type="NCBI Taxonomy" id="1032241"/>
    <lineage>
        <taxon>Bacteria</taxon>
        <taxon>Pseudomonadati</taxon>
        <taxon>Campylobacterota</taxon>
        <taxon>Epsilonproteobacteria</taxon>
        <taxon>Campylobacterales</taxon>
        <taxon>Arcobacteraceae</taxon>
        <taxon>Aliarcobacter</taxon>
    </lineage>
</organism>
<evidence type="ECO:0000313" key="3">
    <source>
        <dbReference type="EMBL" id="AXK48973.1"/>
    </source>
</evidence>
<dbReference type="EMBL" id="PDKD01000002">
    <property type="protein sequence ID" value="RXJ92704.1"/>
    <property type="molecule type" value="Genomic_DNA"/>
</dbReference>
<dbReference type="SUPFAM" id="SSF53383">
    <property type="entry name" value="PLP-dependent transferases"/>
    <property type="match status" value="1"/>
</dbReference>
<dbReference type="PANTHER" id="PTHR11601:SF34">
    <property type="entry name" value="CYSTEINE DESULFURASE"/>
    <property type="match status" value="1"/>
</dbReference>
<protein>
    <submittedName>
        <fullName evidence="3 4">Cysteine desulfurase</fullName>
    </submittedName>
</protein>
<accession>A0AAD0QJE9</accession>
<proteinExistence type="predicted"/>
<comment type="catalytic activity">
    <reaction evidence="2">
        <text>(sulfur carrier)-H + L-cysteine = (sulfur carrier)-SH + L-alanine</text>
        <dbReference type="Rhea" id="RHEA:43892"/>
        <dbReference type="Rhea" id="RHEA-COMP:14737"/>
        <dbReference type="Rhea" id="RHEA-COMP:14739"/>
        <dbReference type="ChEBI" id="CHEBI:29917"/>
        <dbReference type="ChEBI" id="CHEBI:35235"/>
        <dbReference type="ChEBI" id="CHEBI:57972"/>
        <dbReference type="ChEBI" id="CHEBI:64428"/>
        <dbReference type="EC" id="2.8.1.7"/>
    </reaction>
</comment>
<evidence type="ECO:0000313" key="6">
    <source>
        <dbReference type="Proteomes" id="UP000289132"/>
    </source>
</evidence>
<keyword evidence="6" id="KW-1185">Reference proteome</keyword>
<dbReference type="Proteomes" id="UP000254504">
    <property type="component" value="Chromosome"/>
</dbReference>
<evidence type="ECO:0000256" key="2">
    <source>
        <dbReference type="ARBA" id="ARBA00050776"/>
    </source>
</evidence>
<dbReference type="RefSeq" id="WP_115428478.1">
    <property type="nucleotide sequence ID" value="NZ_CP031367.1"/>
</dbReference>
<name>A0AAD0QJE9_9BACT</name>
<sequence>MIRLNFLQYNPSDFELKKSLSLDSLVTNLEFESLCKEFLNALSFKKLKTFSFSKEGFLGLLLELKDKKIAISKAESEALIDASRVYEDLGFNITYLPLNQDGSIDISSLKNQNFDYIFLSSYTMDTFLSVDLKEIKVLTTAKIVSNASADLSPFSDIIYFDNYKLSGYFLSSVMMFNDDSFHQNNIAFTDSFAIYSCFKSYQNIKKDINIKDIFLTKLQDRFKENLYFFVDNKNTLNNSFHIALKGIKAREIIRTLAFNNIFLSNGEGCSLGLSKPSRVIAEMGYEESLCRNALSFSFNENYKEEEIDFVVEQLYKKYIQIKSLQE</sequence>